<dbReference type="GO" id="GO:0006071">
    <property type="term" value="P:glycerol metabolic process"/>
    <property type="evidence" value="ECO:0007669"/>
    <property type="project" value="UniProtKB-KW"/>
</dbReference>
<dbReference type="InterPro" id="IPR017946">
    <property type="entry name" value="PLC-like_Pdiesterase_TIM-brl"/>
</dbReference>
<feature type="domain" description="GP-PDE" evidence="8">
    <location>
        <begin position="68"/>
        <end position="390"/>
    </location>
</feature>
<proteinExistence type="inferred from homology"/>
<dbReference type="Proteomes" id="UP000226192">
    <property type="component" value="Unassembled WGS sequence"/>
</dbReference>
<dbReference type="PANTHER" id="PTHR43620:SF7">
    <property type="entry name" value="GLYCEROPHOSPHODIESTER PHOSPHODIESTERASE GDPD5-RELATED"/>
    <property type="match status" value="1"/>
</dbReference>
<dbReference type="STRING" id="1399860.A0A2C5XZ22"/>
<protein>
    <recommendedName>
        <fullName evidence="2">glycerophosphodiester phosphodiesterase</fullName>
        <ecNumber evidence="2">3.1.4.46</ecNumber>
    </recommendedName>
</protein>
<feature type="signal peptide" evidence="7">
    <location>
        <begin position="1"/>
        <end position="21"/>
    </location>
</feature>
<dbReference type="GO" id="GO:0008889">
    <property type="term" value="F:glycerophosphodiester phosphodiesterase activity"/>
    <property type="evidence" value="ECO:0007669"/>
    <property type="project" value="UniProtKB-EC"/>
</dbReference>
<evidence type="ECO:0000256" key="1">
    <source>
        <dbReference type="ARBA" id="ARBA00007277"/>
    </source>
</evidence>
<keyword evidence="4" id="KW-0319">Glycerol metabolism</keyword>
<dbReference type="EC" id="3.1.4.46" evidence="2"/>
<organism evidence="9 10">
    <name type="scientific">Ophiocordyceps australis</name>
    <dbReference type="NCBI Taxonomy" id="1399860"/>
    <lineage>
        <taxon>Eukaryota</taxon>
        <taxon>Fungi</taxon>
        <taxon>Dikarya</taxon>
        <taxon>Ascomycota</taxon>
        <taxon>Pezizomycotina</taxon>
        <taxon>Sordariomycetes</taxon>
        <taxon>Hypocreomycetidae</taxon>
        <taxon>Hypocreales</taxon>
        <taxon>Ophiocordycipitaceae</taxon>
        <taxon>Ophiocordyceps</taxon>
    </lineage>
</organism>
<comment type="catalytic activity">
    <reaction evidence="6">
        <text>a sn-glycero-3-phosphodiester + H2O = an alcohol + sn-glycerol 3-phosphate + H(+)</text>
        <dbReference type="Rhea" id="RHEA:12969"/>
        <dbReference type="ChEBI" id="CHEBI:15377"/>
        <dbReference type="ChEBI" id="CHEBI:15378"/>
        <dbReference type="ChEBI" id="CHEBI:30879"/>
        <dbReference type="ChEBI" id="CHEBI:57597"/>
        <dbReference type="ChEBI" id="CHEBI:83408"/>
        <dbReference type="EC" id="3.1.4.46"/>
    </reaction>
</comment>
<evidence type="ECO:0000313" key="10">
    <source>
        <dbReference type="Proteomes" id="UP000226192"/>
    </source>
</evidence>
<keyword evidence="10" id="KW-1185">Reference proteome</keyword>
<evidence type="ECO:0000313" key="9">
    <source>
        <dbReference type="EMBL" id="PHH61697.1"/>
    </source>
</evidence>
<dbReference type="AlphaFoldDB" id="A0A2C5XZ22"/>
<dbReference type="OrthoDB" id="1058301at2759"/>
<dbReference type="EMBL" id="NJET01000095">
    <property type="protein sequence ID" value="PHH61697.1"/>
    <property type="molecule type" value="Genomic_DNA"/>
</dbReference>
<evidence type="ECO:0000256" key="6">
    <source>
        <dbReference type="ARBA" id="ARBA00047512"/>
    </source>
</evidence>
<evidence type="ECO:0000256" key="5">
    <source>
        <dbReference type="ARBA" id="ARBA00022801"/>
    </source>
</evidence>
<feature type="chain" id="PRO_5012293297" description="glycerophosphodiester phosphodiesterase" evidence="7">
    <location>
        <begin position="22"/>
        <end position="416"/>
    </location>
</feature>
<gene>
    <name evidence="9" type="ORF">CDD81_8042</name>
</gene>
<dbReference type="Pfam" id="PF03009">
    <property type="entry name" value="GDPD"/>
    <property type="match status" value="1"/>
</dbReference>
<sequence>MHVSSSAVIASSLAAAGQVLGAPCPREVKPIRQIELGPRPYFLVNNMTESRLKEQLLECSDMDVKASRWSIGHRGGAPLQFPEHSREANMAGARMGAGTIECDVSFTKDRQLVCRHSQCDLHTTTNIVAMAELNAKCTKPFEPATEGKPASAMCCTSDVTLAEFKSLCAKMDGFNASATTPHDFLAGTPSWRTDLYATCGTLLDHREHIALIEGLGLAHSPELKAPSVAMPFDGDYTLEAYRRQIIDNYIDAGVPASRVRPQSFSADDVRFWLAEYPEFGNQTMLLDETEPEEEAVRRLEGYARDGIRTMAPPMQYLVHQASSGDKKMEASEYARRTKELGMGLVTWSLERSGPLAAVRANGDYYYANVGGVVAQDGDMYDYVDVLWNDVGVEGLFSDWSATATYYANCMAIDGQD</sequence>
<dbReference type="GO" id="GO:0006629">
    <property type="term" value="P:lipid metabolic process"/>
    <property type="evidence" value="ECO:0007669"/>
    <property type="project" value="InterPro"/>
</dbReference>
<evidence type="ECO:0000259" key="8">
    <source>
        <dbReference type="PROSITE" id="PS51704"/>
    </source>
</evidence>
<dbReference type="SUPFAM" id="SSF51695">
    <property type="entry name" value="PLC-like phosphodiesterases"/>
    <property type="match status" value="1"/>
</dbReference>
<reference evidence="9 10" key="1">
    <citation type="submission" date="2017-06" db="EMBL/GenBank/DDBJ databases">
        <title>Ant-infecting Ophiocordyceps genomes reveal a high diversity of potential behavioral manipulation genes and a possible major role for enterotoxins.</title>
        <authorList>
            <person name="De Bekker C."/>
            <person name="Evans H.C."/>
            <person name="Brachmann A."/>
            <person name="Hughes D.P."/>
        </authorList>
    </citation>
    <scope>NUCLEOTIDE SEQUENCE [LARGE SCALE GENOMIC DNA]</scope>
    <source>
        <strain evidence="9 10">Map64</strain>
    </source>
</reference>
<evidence type="ECO:0000256" key="4">
    <source>
        <dbReference type="ARBA" id="ARBA00022798"/>
    </source>
</evidence>
<accession>A0A2C5XZ22</accession>
<comment type="similarity">
    <text evidence="1">Belongs to the glycerophosphoryl diester phosphodiesterase family.</text>
</comment>
<evidence type="ECO:0000256" key="7">
    <source>
        <dbReference type="SAM" id="SignalP"/>
    </source>
</evidence>
<evidence type="ECO:0000256" key="3">
    <source>
        <dbReference type="ARBA" id="ARBA00022729"/>
    </source>
</evidence>
<name>A0A2C5XZ22_9HYPO</name>
<dbReference type="InterPro" id="IPR030395">
    <property type="entry name" value="GP_PDE_dom"/>
</dbReference>
<dbReference type="Gene3D" id="3.20.20.190">
    <property type="entry name" value="Phosphatidylinositol (PI) phosphodiesterase"/>
    <property type="match status" value="1"/>
</dbReference>
<dbReference type="PROSITE" id="PS51704">
    <property type="entry name" value="GP_PDE"/>
    <property type="match status" value="1"/>
</dbReference>
<keyword evidence="5" id="KW-0378">Hydrolase</keyword>
<comment type="caution">
    <text evidence="9">The sequence shown here is derived from an EMBL/GenBank/DDBJ whole genome shotgun (WGS) entry which is preliminary data.</text>
</comment>
<dbReference type="PANTHER" id="PTHR43620">
    <property type="entry name" value="GLYCEROPHOSPHORYL DIESTER PHOSPHODIESTERASE"/>
    <property type="match status" value="1"/>
</dbReference>
<evidence type="ECO:0000256" key="2">
    <source>
        <dbReference type="ARBA" id="ARBA00012247"/>
    </source>
</evidence>
<keyword evidence="3 7" id="KW-0732">Signal</keyword>